<reference evidence="3 4" key="1">
    <citation type="submission" date="2019-06" db="EMBL/GenBank/DDBJ databases">
        <title>Whole genome shotgun sequence of Acetobacter orleanensis NBRC 13752.</title>
        <authorList>
            <person name="Hosoyama A."/>
            <person name="Uohara A."/>
            <person name="Ohji S."/>
            <person name="Ichikawa N."/>
        </authorList>
    </citation>
    <scope>NUCLEOTIDE SEQUENCE [LARGE SCALE GENOMIC DNA]</scope>
    <source>
        <strain evidence="3 4">NBRC 13752</strain>
    </source>
</reference>
<sequence length="73" mass="7980">MAKTRTFTMRIPEKIRDYLHQRAIQNGRSMNGEVLRILRDLEEIEMASGAKLGGSSPDAGTTKCGRILSSASG</sequence>
<dbReference type="GO" id="GO:0003677">
    <property type="term" value="F:DNA binding"/>
    <property type="evidence" value="ECO:0007669"/>
    <property type="project" value="InterPro"/>
</dbReference>
<dbReference type="InterPro" id="IPR010985">
    <property type="entry name" value="Ribbon_hlx_hlx"/>
</dbReference>
<protein>
    <recommendedName>
        <fullName evidence="2">Arc-like DNA binding domain-containing protein</fullName>
    </recommendedName>
</protein>
<dbReference type="EMBL" id="BJMU01000020">
    <property type="protein sequence ID" value="GEB83852.1"/>
    <property type="molecule type" value="Genomic_DNA"/>
</dbReference>
<evidence type="ECO:0000313" key="3">
    <source>
        <dbReference type="EMBL" id="GEB83852.1"/>
    </source>
</evidence>
<dbReference type="AlphaFoldDB" id="A0A4Y3TPZ2"/>
<dbReference type="OrthoDB" id="7924582at2"/>
<accession>A0A4Y3TPZ2</accession>
<dbReference type="Gene3D" id="1.10.1220.10">
    <property type="entry name" value="Met repressor-like"/>
    <property type="match status" value="1"/>
</dbReference>
<comment type="caution">
    <text evidence="3">The sequence shown here is derived from an EMBL/GenBank/DDBJ whole genome shotgun (WGS) entry which is preliminary data.</text>
</comment>
<dbReference type="Pfam" id="PF03869">
    <property type="entry name" value="Arc"/>
    <property type="match status" value="1"/>
</dbReference>
<proteinExistence type="predicted"/>
<organism evidence="3 4">
    <name type="scientific">Acetobacter orleanensis</name>
    <dbReference type="NCBI Taxonomy" id="104099"/>
    <lineage>
        <taxon>Bacteria</taxon>
        <taxon>Pseudomonadati</taxon>
        <taxon>Pseudomonadota</taxon>
        <taxon>Alphaproteobacteria</taxon>
        <taxon>Acetobacterales</taxon>
        <taxon>Acetobacteraceae</taxon>
        <taxon>Acetobacter</taxon>
    </lineage>
</organism>
<feature type="domain" description="Arc-like DNA binding" evidence="2">
    <location>
        <begin position="3"/>
        <end position="40"/>
    </location>
</feature>
<evidence type="ECO:0000313" key="4">
    <source>
        <dbReference type="Proteomes" id="UP000317617"/>
    </source>
</evidence>
<dbReference type="InterPro" id="IPR005569">
    <property type="entry name" value="Arc_DNA-bd_dom"/>
</dbReference>
<evidence type="ECO:0000259" key="2">
    <source>
        <dbReference type="Pfam" id="PF03869"/>
    </source>
</evidence>
<keyword evidence="4" id="KW-1185">Reference proteome</keyword>
<dbReference type="GO" id="GO:0006355">
    <property type="term" value="P:regulation of DNA-templated transcription"/>
    <property type="evidence" value="ECO:0007669"/>
    <property type="project" value="InterPro"/>
</dbReference>
<dbReference type="Proteomes" id="UP000317617">
    <property type="component" value="Unassembled WGS sequence"/>
</dbReference>
<dbReference type="InterPro" id="IPR013321">
    <property type="entry name" value="Arc_rbn_hlx_hlx"/>
</dbReference>
<name>A0A4Y3TPZ2_9PROT</name>
<dbReference type="SUPFAM" id="SSF47598">
    <property type="entry name" value="Ribbon-helix-helix"/>
    <property type="match status" value="1"/>
</dbReference>
<evidence type="ECO:0000256" key="1">
    <source>
        <dbReference type="SAM" id="MobiDB-lite"/>
    </source>
</evidence>
<gene>
    <name evidence="3" type="ORF">AOR01nite_23290</name>
</gene>
<feature type="region of interest" description="Disordered" evidence="1">
    <location>
        <begin position="49"/>
        <end position="73"/>
    </location>
</feature>